<gene>
    <name evidence="1" type="ORF">DFH08DRAFT_973836</name>
</gene>
<dbReference type="Proteomes" id="UP001218218">
    <property type="component" value="Unassembled WGS sequence"/>
</dbReference>
<dbReference type="EMBL" id="JARIHO010000074">
    <property type="protein sequence ID" value="KAJ7311753.1"/>
    <property type="molecule type" value="Genomic_DNA"/>
</dbReference>
<evidence type="ECO:0000313" key="2">
    <source>
        <dbReference type="Proteomes" id="UP001218218"/>
    </source>
</evidence>
<sequence length="167" mass="18256">MSICGIFLPLIPDFDFVSHKKRLPEFPSTPAEDMDLQDKNSENLRIELHNKSSGTFTRACEAAAASAAAIGLLDVGASLQGFIAYSDKEKALFYLGRCYPFGASSASSNAHVFLALELAIVLQSAATPISPTTSPSTVNHEFWSWSCITRASIEPPKLTRRPQRFFI</sequence>
<reference evidence="1" key="1">
    <citation type="submission" date="2023-03" db="EMBL/GenBank/DDBJ databases">
        <title>Massive genome expansion in bonnet fungi (Mycena s.s.) driven by repeated elements and novel gene families across ecological guilds.</title>
        <authorList>
            <consortium name="Lawrence Berkeley National Laboratory"/>
            <person name="Harder C.B."/>
            <person name="Miyauchi S."/>
            <person name="Viragh M."/>
            <person name="Kuo A."/>
            <person name="Thoen E."/>
            <person name="Andreopoulos B."/>
            <person name="Lu D."/>
            <person name="Skrede I."/>
            <person name="Drula E."/>
            <person name="Henrissat B."/>
            <person name="Morin E."/>
            <person name="Kohler A."/>
            <person name="Barry K."/>
            <person name="LaButti K."/>
            <person name="Morin E."/>
            <person name="Salamov A."/>
            <person name="Lipzen A."/>
            <person name="Mereny Z."/>
            <person name="Hegedus B."/>
            <person name="Baldrian P."/>
            <person name="Stursova M."/>
            <person name="Weitz H."/>
            <person name="Taylor A."/>
            <person name="Grigoriev I.V."/>
            <person name="Nagy L.G."/>
            <person name="Martin F."/>
            <person name="Kauserud H."/>
        </authorList>
    </citation>
    <scope>NUCLEOTIDE SEQUENCE</scope>
    <source>
        <strain evidence="1">CBHHK002</strain>
    </source>
</reference>
<evidence type="ECO:0000313" key="1">
    <source>
        <dbReference type="EMBL" id="KAJ7311753.1"/>
    </source>
</evidence>
<protein>
    <submittedName>
        <fullName evidence="1">Uncharacterized protein</fullName>
    </submittedName>
</protein>
<proteinExistence type="predicted"/>
<organism evidence="1 2">
    <name type="scientific">Mycena albidolilacea</name>
    <dbReference type="NCBI Taxonomy" id="1033008"/>
    <lineage>
        <taxon>Eukaryota</taxon>
        <taxon>Fungi</taxon>
        <taxon>Dikarya</taxon>
        <taxon>Basidiomycota</taxon>
        <taxon>Agaricomycotina</taxon>
        <taxon>Agaricomycetes</taxon>
        <taxon>Agaricomycetidae</taxon>
        <taxon>Agaricales</taxon>
        <taxon>Marasmiineae</taxon>
        <taxon>Mycenaceae</taxon>
        <taxon>Mycena</taxon>
    </lineage>
</organism>
<name>A0AAD6Z8Z5_9AGAR</name>
<keyword evidence="2" id="KW-1185">Reference proteome</keyword>
<dbReference type="AlphaFoldDB" id="A0AAD6Z8Z5"/>
<accession>A0AAD6Z8Z5</accession>
<comment type="caution">
    <text evidence="1">The sequence shown here is derived from an EMBL/GenBank/DDBJ whole genome shotgun (WGS) entry which is preliminary data.</text>
</comment>